<name>A0A061S407_9CHLO</name>
<sequence>FGLKYGKLNLNSREASSLTYSFKFQNPSQNSLTILLRNNSFALSSRRRSLNSYKRDQRVILHSFYLST</sequence>
<protein>
    <submittedName>
        <fullName evidence="1">Uncharacterized protein</fullName>
    </submittedName>
</protein>
<accession>A0A061S407</accession>
<feature type="non-terminal residue" evidence="1">
    <location>
        <position position="1"/>
    </location>
</feature>
<gene>
    <name evidence="1" type="ORF">TSPGSL018_17280</name>
</gene>
<dbReference type="EMBL" id="GBEZ01007894">
    <property type="protein sequence ID" value="JAC77600.1"/>
    <property type="molecule type" value="Transcribed_RNA"/>
</dbReference>
<organism evidence="1">
    <name type="scientific">Tetraselmis sp. GSL018</name>
    <dbReference type="NCBI Taxonomy" id="582737"/>
    <lineage>
        <taxon>Eukaryota</taxon>
        <taxon>Viridiplantae</taxon>
        <taxon>Chlorophyta</taxon>
        <taxon>core chlorophytes</taxon>
        <taxon>Chlorodendrophyceae</taxon>
        <taxon>Chlorodendrales</taxon>
        <taxon>Chlorodendraceae</taxon>
        <taxon>Tetraselmis</taxon>
    </lineage>
</organism>
<evidence type="ECO:0000313" key="1">
    <source>
        <dbReference type="EMBL" id="JAC77600.1"/>
    </source>
</evidence>
<reference evidence="1" key="1">
    <citation type="submission" date="2014-05" db="EMBL/GenBank/DDBJ databases">
        <title>The transcriptome of the halophilic microalga Tetraselmis sp. GSL018 isolated from the Great Salt Lake, Utah.</title>
        <authorList>
            <person name="Jinkerson R.E."/>
            <person name="D'Adamo S."/>
            <person name="Posewitz M.C."/>
        </authorList>
    </citation>
    <scope>NUCLEOTIDE SEQUENCE</scope>
    <source>
        <strain evidence="1">GSL018</strain>
    </source>
</reference>
<dbReference type="AlphaFoldDB" id="A0A061S407"/>
<feature type="non-terminal residue" evidence="1">
    <location>
        <position position="68"/>
    </location>
</feature>
<proteinExistence type="predicted"/>